<dbReference type="PANTHER" id="PTHR21087:SF16">
    <property type="entry name" value="SHIKIMATE KINASE 1, CHLOROPLASTIC"/>
    <property type="match status" value="1"/>
</dbReference>
<keyword evidence="4 7" id="KW-0418">Kinase</keyword>
<keyword evidence="3 7" id="KW-0547">Nucleotide-binding</keyword>
<evidence type="ECO:0000256" key="5">
    <source>
        <dbReference type="ARBA" id="ARBA00022840"/>
    </source>
</evidence>
<gene>
    <name evidence="7" type="primary">aroK</name>
    <name evidence="9" type="ORF">RN605_05630</name>
    <name evidence="8" type="ORF">RN608_12330</name>
</gene>
<keyword evidence="1 7" id="KW-0028">Amino-acid biosynthesis</keyword>
<dbReference type="EMBL" id="CP134890">
    <property type="protein sequence ID" value="WNM22840.1"/>
    <property type="molecule type" value="Genomic_DNA"/>
</dbReference>
<comment type="similarity">
    <text evidence="7">Belongs to the shikimate kinase family.</text>
</comment>
<dbReference type="PRINTS" id="PR01100">
    <property type="entry name" value="SHIKIMTKNASE"/>
</dbReference>
<evidence type="ECO:0000313" key="10">
    <source>
        <dbReference type="Proteomes" id="UP001304515"/>
    </source>
</evidence>
<dbReference type="GO" id="GO:0004765">
    <property type="term" value="F:shikimate kinase activity"/>
    <property type="evidence" value="ECO:0007669"/>
    <property type="project" value="UniProtKB-UniRule"/>
</dbReference>
<feature type="binding site" evidence="7">
    <location>
        <position position="143"/>
    </location>
    <ligand>
        <name>substrate</name>
    </ligand>
</feature>
<proteinExistence type="inferred from homology"/>
<keyword evidence="7" id="KW-0479">Metal-binding</keyword>
<comment type="subunit">
    <text evidence="7">Monomer.</text>
</comment>
<keyword evidence="2 7" id="KW-0808">Transferase</keyword>
<dbReference type="InterPro" id="IPR027417">
    <property type="entry name" value="P-loop_NTPase"/>
</dbReference>
<dbReference type="RefSeq" id="WP_313322974.1">
    <property type="nucleotide sequence ID" value="NZ_CP134878.1"/>
</dbReference>
<evidence type="ECO:0000256" key="3">
    <source>
        <dbReference type="ARBA" id="ARBA00022741"/>
    </source>
</evidence>
<dbReference type="EMBL" id="CP134878">
    <property type="protein sequence ID" value="WNM18789.1"/>
    <property type="molecule type" value="Genomic_DNA"/>
</dbReference>
<evidence type="ECO:0000256" key="6">
    <source>
        <dbReference type="ARBA" id="ARBA00023141"/>
    </source>
</evidence>
<accession>A0AA96EUR7</accession>
<feature type="binding site" evidence="7">
    <location>
        <position position="121"/>
    </location>
    <ligand>
        <name>ATP</name>
        <dbReference type="ChEBI" id="CHEBI:30616"/>
    </ligand>
</feature>
<protein>
    <recommendedName>
        <fullName evidence="7">Shikimate kinase</fullName>
        <shortName evidence="7">SK</shortName>
        <ecNumber evidence="7">2.7.1.71</ecNumber>
    </recommendedName>
</protein>
<dbReference type="CDD" id="cd00464">
    <property type="entry name" value="SK"/>
    <property type="match status" value="1"/>
</dbReference>
<feature type="binding site" evidence="7">
    <location>
        <position position="16"/>
    </location>
    <ligand>
        <name>Mg(2+)</name>
        <dbReference type="ChEBI" id="CHEBI:18420"/>
    </ligand>
</feature>
<name>A0AA96EUR7_9FLAO</name>
<dbReference type="InterPro" id="IPR000623">
    <property type="entry name" value="Shikimate_kinase/TSH1"/>
</dbReference>
<comment type="catalytic activity">
    <reaction evidence="7">
        <text>shikimate + ATP = 3-phosphoshikimate + ADP + H(+)</text>
        <dbReference type="Rhea" id="RHEA:13121"/>
        <dbReference type="ChEBI" id="CHEBI:15378"/>
        <dbReference type="ChEBI" id="CHEBI:30616"/>
        <dbReference type="ChEBI" id="CHEBI:36208"/>
        <dbReference type="ChEBI" id="CHEBI:145989"/>
        <dbReference type="ChEBI" id="CHEBI:456216"/>
        <dbReference type="EC" id="2.7.1.71"/>
    </reaction>
</comment>
<feature type="binding site" evidence="7">
    <location>
        <position position="58"/>
    </location>
    <ligand>
        <name>substrate</name>
    </ligand>
</feature>
<dbReference type="AlphaFoldDB" id="A0AA96EUR7"/>
<evidence type="ECO:0000256" key="7">
    <source>
        <dbReference type="HAMAP-Rule" id="MF_00109"/>
    </source>
</evidence>
<dbReference type="Pfam" id="PF01202">
    <property type="entry name" value="SKI"/>
    <property type="match status" value="1"/>
</dbReference>
<dbReference type="GO" id="GO:0000287">
    <property type="term" value="F:magnesium ion binding"/>
    <property type="evidence" value="ECO:0007669"/>
    <property type="project" value="UniProtKB-UniRule"/>
</dbReference>
<dbReference type="GO" id="GO:0005524">
    <property type="term" value="F:ATP binding"/>
    <property type="evidence" value="ECO:0007669"/>
    <property type="project" value="UniProtKB-UniRule"/>
</dbReference>
<keyword evidence="5 7" id="KW-0067">ATP-binding</keyword>
<evidence type="ECO:0000256" key="2">
    <source>
        <dbReference type="ARBA" id="ARBA00022679"/>
    </source>
</evidence>
<dbReference type="GO" id="GO:0008652">
    <property type="term" value="P:amino acid biosynthetic process"/>
    <property type="evidence" value="ECO:0007669"/>
    <property type="project" value="UniProtKB-KW"/>
</dbReference>
<dbReference type="HAMAP" id="MF_00109">
    <property type="entry name" value="Shikimate_kinase"/>
    <property type="match status" value="1"/>
</dbReference>
<keyword evidence="10" id="KW-1185">Reference proteome</keyword>
<evidence type="ECO:0000313" key="9">
    <source>
        <dbReference type="EMBL" id="WNM22840.1"/>
    </source>
</evidence>
<dbReference type="InterPro" id="IPR031322">
    <property type="entry name" value="Shikimate/glucono_kinase"/>
</dbReference>
<comment type="cofactor">
    <cofactor evidence="7">
        <name>Mg(2+)</name>
        <dbReference type="ChEBI" id="CHEBI:18420"/>
    </cofactor>
    <text evidence="7">Binds 1 Mg(2+) ion per subunit.</text>
</comment>
<dbReference type="SUPFAM" id="SSF52540">
    <property type="entry name" value="P-loop containing nucleoside triphosphate hydrolases"/>
    <property type="match status" value="1"/>
</dbReference>
<dbReference type="GO" id="GO:0009423">
    <property type="term" value="P:chorismate biosynthetic process"/>
    <property type="evidence" value="ECO:0007669"/>
    <property type="project" value="UniProtKB-UniRule"/>
</dbReference>
<dbReference type="KEGG" id="fcj:RN605_05630"/>
<sequence length="173" mass="20019">MLSKIILVGYMGVGKTTIGKELGKITKIKYLDLDEIIEEKENLSIEKLFSSKGELYFRKLEHQLFEGLINNNESFILSTGGGTPCYYNNHLFLENKSVVSIYLEASINTIFNRLVNEQHQRPIIKDLNEIELKEFIGKHLFERSYYYLNAHHKIKVDDKDVSSICKEITSLLL</sequence>
<keyword evidence="7" id="KW-0963">Cytoplasm</keyword>
<evidence type="ECO:0000256" key="1">
    <source>
        <dbReference type="ARBA" id="ARBA00022605"/>
    </source>
</evidence>
<accession>A0AA96F514</accession>
<keyword evidence="6 7" id="KW-0057">Aromatic amino acid biosynthesis</keyword>
<reference evidence="8 10" key="1">
    <citation type="submission" date="2023-09" db="EMBL/GenBank/DDBJ databases">
        <title>Flavobacterium sp. a novel bacteria isolate from Pepper rhizosphere.</title>
        <authorList>
            <person name="Peng Y."/>
            <person name="Lee J."/>
        </authorList>
    </citation>
    <scope>NUCLEOTIDE SEQUENCE</scope>
    <source>
        <strain evidence="8">PMR2A8</strain>
        <strain evidence="9 10">PMTSA4</strain>
    </source>
</reference>
<comment type="function">
    <text evidence="7">Catalyzes the specific phosphorylation of the 3-hydroxyl group of shikimic acid using ATP as a cosubstrate.</text>
</comment>
<evidence type="ECO:0000313" key="8">
    <source>
        <dbReference type="EMBL" id="WNM18789.1"/>
    </source>
</evidence>
<comment type="caution">
    <text evidence="7">Lacks conserved residue(s) required for the propagation of feature annotation.</text>
</comment>
<comment type="subcellular location">
    <subcellularLocation>
        <location evidence="7">Cytoplasm</location>
    </subcellularLocation>
</comment>
<dbReference type="GO" id="GO:0009073">
    <property type="term" value="P:aromatic amino acid family biosynthetic process"/>
    <property type="evidence" value="ECO:0007669"/>
    <property type="project" value="UniProtKB-KW"/>
</dbReference>
<comment type="pathway">
    <text evidence="7">Metabolic intermediate biosynthesis; chorismate biosynthesis; chorismate from D-erythrose 4-phosphate and phosphoenolpyruvate: step 5/7.</text>
</comment>
<dbReference type="Gene3D" id="3.40.50.300">
    <property type="entry name" value="P-loop containing nucleotide triphosphate hydrolases"/>
    <property type="match status" value="1"/>
</dbReference>
<dbReference type="EC" id="2.7.1.71" evidence="7"/>
<feature type="binding site" evidence="7">
    <location>
        <position position="81"/>
    </location>
    <ligand>
        <name>substrate</name>
    </ligand>
</feature>
<feature type="binding site" evidence="7">
    <location>
        <position position="34"/>
    </location>
    <ligand>
        <name>substrate</name>
    </ligand>
</feature>
<dbReference type="PANTHER" id="PTHR21087">
    <property type="entry name" value="SHIKIMATE KINASE"/>
    <property type="match status" value="1"/>
</dbReference>
<feature type="binding site" evidence="7">
    <location>
        <begin position="12"/>
        <end position="17"/>
    </location>
    <ligand>
        <name>ATP</name>
        <dbReference type="ChEBI" id="CHEBI:30616"/>
    </ligand>
</feature>
<evidence type="ECO:0000256" key="4">
    <source>
        <dbReference type="ARBA" id="ARBA00022777"/>
    </source>
</evidence>
<dbReference type="Proteomes" id="UP001304515">
    <property type="component" value="Chromosome"/>
</dbReference>
<keyword evidence="7" id="KW-0460">Magnesium</keyword>
<dbReference type="GO" id="GO:0005829">
    <property type="term" value="C:cytosol"/>
    <property type="evidence" value="ECO:0007669"/>
    <property type="project" value="TreeGrafter"/>
</dbReference>
<organism evidence="8">
    <name type="scientific">Flavobacterium capsici</name>
    <dbReference type="NCBI Taxonomy" id="3075618"/>
    <lineage>
        <taxon>Bacteria</taxon>
        <taxon>Pseudomonadati</taxon>
        <taxon>Bacteroidota</taxon>
        <taxon>Flavobacteriia</taxon>
        <taxon>Flavobacteriales</taxon>
        <taxon>Flavobacteriaceae</taxon>
        <taxon>Flavobacterium</taxon>
    </lineage>
</organism>